<name>A0ABV9KVG3_9BACT</name>
<evidence type="ECO:0000313" key="3">
    <source>
        <dbReference type="Proteomes" id="UP001596023"/>
    </source>
</evidence>
<evidence type="ECO:0000313" key="2">
    <source>
        <dbReference type="EMBL" id="MFC4673819.1"/>
    </source>
</evidence>
<protein>
    <submittedName>
        <fullName evidence="2">Uncharacterized protein</fullName>
    </submittedName>
</protein>
<proteinExistence type="predicted"/>
<keyword evidence="3" id="KW-1185">Reference proteome</keyword>
<dbReference type="EMBL" id="JBHSGN010000063">
    <property type="protein sequence ID" value="MFC4673819.1"/>
    <property type="molecule type" value="Genomic_DNA"/>
</dbReference>
<sequence>MARRNRQTLKKSFSNGQKPTERDFENLIDSTLNILDDGFSKSPETGIELSPLVGEKRVVMSVFRESGDPKPEWELSIGKSGELKICRYGEDSSAPLIILNTNGGVEIGCKEKDICLNGMVNIPGRKGTFAQGHVPADGKWHDITEELVGVCALEVVAASGRKHTGKHAILVAMATHCFGDKPKIRKIRSHYGIFGNKLNIRWVRNELKSKLQVKSIFYYGDDIQIYYQVSSLWDNPLMENI</sequence>
<comment type="caution">
    <text evidence="2">The sequence shown here is derived from an EMBL/GenBank/DDBJ whole genome shotgun (WGS) entry which is preliminary data.</text>
</comment>
<evidence type="ECO:0000256" key="1">
    <source>
        <dbReference type="SAM" id="MobiDB-lite"/>
    </source>
</evidence>
<accession>A0ABV9KVG3</accession>
<dbReference type="Proteomes" id="UP001596023">
    <property type="component" value="Unassembled WGS sequence"/>
</dbReference>
<dbReference type="RefSeq" id="WP_379995481.1">
    <property type="nucleotide sequence ID" value="NZ_JBHSGN010000063.1"/>
</dbReference>
<gene>
    <name evidence="2" type="ORF">ACFO6W_08960</name>
</gene>
<organism evidence="2 3">
    <name type="scientific">Dysgonomonas termitidis</name>
    <dbReference type="NCBI Taxonomy" id="1516126"/>
    <lineage>
        <taxon>Bacteria</taxon>
        <taxon>Pseudomonadati</taxon>
        <taxon>Bacteroidota</taxon>
        <taxon>Bacteroidia</taxon>
        <taxon>Bacteroidales</taxon>
        <taxon>Dysgonomonadaceae</taxon>
        <taxon>Dysgonomonas</taxon>
    </lineage>
</organism>
<feature type="region of interest" description="Disordered" evidence="1">
    <location>
        <begin position="1"/>
        <end position="21"/>
    </location>
</feature>
<reference evidence="3" key="1">
    <citation type="journal article" date="2019" name="Int. J. Syst. Evol. Microbiol.">
        <title>The Global Catalogue of Microorganisms (GCM) 10K type strain sequencing project: providing services to taxonomists for standard genome sequencing and annotation.</title>
        <authorList>
            <consortium name="The Broad Institute Genomics Platform"/>
            <consortium name="The Broad Institute Genome Sequencing Center for Infectious Disease"/>
            <person name="Wu L."/>
            <person name="Ma J."/>
        </authorList>
    </citation>
    <scope>NUCLEOTIDE SEQUENCE [LARGE SCALE GENOMIC DNA]</scope>
    <source>
        <strain evidence="3">CCUG 66188</strain>
    </source>
</reference>